<dbReference type="InterPro" id="IPR002758">
    <property type="entry name" value="Cation_antiport_E"/>
</dbReference>
<dbReference type="PANTHER" id="PTHR34584:SF1">
    <property type="entry name" value="NA(+)_H(+) ANTIPORTER SUBUNIT E1"/>
    <property type="match status" value="1"/>
</dbReference>
<evidence type="ECO:0000256" key="8">
    <source>
        <dbReference type="SAM" id="Phobius"/>
    </source>
</evidence>
<feature type="region of interest" description="Disordered" evidence="7">
    <location>
        <begin position="9"/>
        <end position="34"/>
    </location>
</feature>
<accession>A0A2S9YS40</accession>
<feature type="transmembrane region" description="Helical" evidence="8">
    <location>
        <begin position="63"/>
        <end position="85"/>
    </location>
</feature>
<keyword evidence="4 8" id="KW-0812">Transmembrane</keyword>
<evidence type="ECO:0000256" key="5">
    <source>
        <dbReference type="ARBA" id="ARBA00022989"/>
    </source>
</evidence>
<gene>
    <name evidence="9" type="ORF">ENSA7_23560</name>
</gene>
<evidence type="ECO:0000256" key="3">
    <source>
        <dbReference type="ARBA" id="ARBA00022475"/>
    </source>
</evidence>
<keyword evidence="6 8" id="KW-0472">Membrane</keyword>
<feature type="transmembrane region" description="Helical" evidence="8">
    <location>
        <begin position="40"/>
        <end position="56"/>
    </location>
</feature>
<protein>
    <submittedName>
        <fullName evidence="9">Putative monovalent cation/H+ antiporter subunit E</fullName>
    </submittedName>
</protein>
<name>A0A2S9YS40_9BACT</name>
<sequence>MPCAWVKRLGYRPPSPEHQPGISPETQPDHSQPPLTPRPMHAWILFVSLMAFYTVLSGQIHSTFLLGAGVVCSAAITLLAKRLGIVDDEGVPYRWWPRTIKYLPWLMWQIVLANIDVLKRVWKIGPLDIQPRMIRVPNQLRTAYGVASYMNSITLTPGTVTVDIGKDELLVHALTKAAADDLLSGEMHRRVLAVEGPIKSQQEAK</sequence>
<comment type="subcellular location">
    <subcellularLocation>
        <location evidence="1">Cell membrane</location>
        <topology evidence="1">Multi-pass membrane protein</topology>
    </subcellularLocation>
</comment>
<evidence type="ECO:0000313" key="10">
    <source>
        <dbReference type="Proteomes" id="UP000238823"/>
    </source>
</evidence>
<evidence type="ECO:0000256" key="2">
    <source>
        <dbReference type="ARBA" id="ARBA00006228"/>
    </source>
</evidence>
<dbReference type="EMBL" id="PVNL01000047">
    <property type="protein sequence ID" value="PRQ07917.1"/>
    <property type="molecule type" value="Genomic_DNA"/>
</dbReference>
<dbReference type="AlphaFoldDB" id="A0A2S9YS40"/>
<comment type="caution">
    <text evidence="9">The sequence shown here is derived from an EMBL/GenBank/DDBJ whole genome shotgun (WGS) entry which is preliminary data.</text>
</comment>
<comment type="similarity">
    <text evidence="2">Belongs to the CPA3 antiporters (TC 2.A.63) subunit E family.</text>
</comment>
<dbReference type="Pfam" id="PF01899">
    <property type="entry name" value="MNHE"/>
    <property type="match status" value="1"/>
</dbReference>
<evidence type="ECO:0000256" key="4">
    <source>
        <dbReference type="ARBA" id="ARBA00022692"/>
    </source>
</evidence>
<keyword evidence="3" id="KW-1003">Cell membrane</keyword>
<evidence type="ECO:0000256" key="7">
    <source>
        <dbReference type="SAM" id="MobiDB-lite"/>
    </source>
</evidence>
<dbReference type="Proteomes" id="UP000238823">
    <property type="component" value="Unassembled WGS sequence"/>
</dbReference>
<keyword evidence="5 8" id="KW-1133">Transmembrane helix</keyword>
<reference evidence="9 10" key="1">
    <citation type="submission" date="2018-03" db="EMBL/GenBank/DDBJ databases">
        <title>Draft Genome Sequences of the Obligatory Marine Myxobacteria Enhygromyxa salina SWB007.</title>
        <authorList>
            <person name="Poehlein A."/>
            <person name="Moghaddam J.A."/>
            <person name="Harms H."/>
            <person name="Alanjari M."/>
            <person name="Koenig G.M."/>
            <person name="Daniel R."/>
            <person name="Schaeberle T.F."/>
        </authorList>
    </citation>
    <scope>NUCLEOTIDE SEQUENCE [LARGE SCALE GENOMIC DNA]</scope>
    <source>
        <strain evidence="9 10">SWB007</strain>
    </source>
</reference>
<evidence type="ECO:0000256" key="6">
    <source>
        <dbReference type="ARBA" id="ARBA00023136"/>
    </source>
</evidence>
<proteinExistence type="inferred from homology"/>
<evidence type="ECO:0000256" key="1">
    <source>
        <dbReference type="ARBA" id="ARBA00004651"/>
    </source>
</evidence>
<dbReference type="GO" id="GO:0008324">
    <property type="term" value="F:monoatomic cation transmembrane transporter activity"/>
    <property type="evidence" value="ECO:0007669"/>
    <property type="project" value="InterPro"/>
</dbReference>
<dbReference type="GO" id="GO:0005886">
    <property type="term" value="C:plasma membrane"/>
    <property type="evidence" value="ECO:0007669"/>
    <property type="project" value="UniProtKB-SubCell"/>
</dbReference>
<organism evidence="9 10">
    <name type="scientific">Enhygromyxa salina</name>
    <dbReference type="NCBI Taxonomy" id="215803"/>
    <lineage>
        <taxon>Bacteria</taxon>
        <taxon>Pseudomonadati</taxon>
        <taxon>Myxococcota</taxon>
        <taxon>Polyangia</taxon>
        <taxon>Nannocystales</taxon>
        <taxon>Nannocystaceae</taxon>
        <taxon>Enhygromyxa</taxon>
    </lineage>
</organism>
<evidence type="ECO:0000313" key="9">
    <source>
        <dbReference type="EMBL" id="PRQ07917.1"/>
    </source>
</evidence>
<dbReference type="PANTHER" id="PTHR34584">
    <property type="entry name" value="NA(+)/H(+) ANTIPORTER SUBUNIT E1"/>
    <property type="match status" value="1"/>
</dbReference>